<dbReference type="Pfam" id="PF00703">
    <property type="entry name" value="Glyco_hydro_2"/>
    <property type="match status" value="1"/>
</dbReference>
<comment type="similarity">
    <text evidence="1">Belongs to the glycosyl hydrolase 2 family.</text>
</comment>
<sequence>MTQMTMILKNVIAILFCALYISSSQGLFAQEKGKTLFNDYWQFAQEDKITTYDEAASSIRSWREVTLPHDWSVEGPFSSEWASGTGFLPGGIGWYKKTFSIADYDPDKSYTIYFDGVYKNSEVWINGHHLGKRPNGFLAFHYDLSPYLKASGNELYVKADHREYADSRYYTGSGIYRNVYLITQEKQRIQPWGVFFTTPEITANRAKINVQVAIQNDAPQTVPVDLNVSLQDAKGNVVGERRMESFLPASNYNQETLSFSVPQPQLWSTEAPYLYELKIEVFKDGESIDYWEDKVGLRSFRFDAQEGFFLNGENMLLKGVCIHHDAGALGAAVPKAVWKQRLTTLKELGCNAIRMSHYPHQDYLYDLCDEMGFLVQDEAFDEWEVGKNKWIEGWNVGTPGNDGSYDAFKEWGEQDVRDMVLRARNHPSIIMWSVGNEIDYPNDPYSHPVLDEGRNPQIYGKGYQKDNPSASRLGEIAGELVSAVKAVDTSRPVTAALAGVTMSNHTGYPDALDIVGYNYQEYRYEEDHGNYPNRVIYGSENGDALEAWLAVTENSFISSQFLWTAFDFLGEARPWPARSSGAGIIDLAGYPKSDFYFRKSLWNEEPMVYLAIADKEENVHRRRMLDAFWQGNPGDTKWVACYANVEEVELWLNGKSLGTKEIIYDSKGMPGWKVEYVPGELKAVGYEDGKEVATFSLNTPGSVDHLEISSEKGEADAYSGDSIVMLDISLSDRNGNLVPNSDQNVRIGLEGDAELLGLESGDLRSHEDYQASQRKTYKGRLKAYIKIKKEASDVNVVVESGNLSRKLSF</sequence>
<evidence type="ECO:0000313" key="11">
    <source>
        <dbReference type="Proteomes" id="UP000647339"/>
    </source>
</evidence>
<dbReference type="InterPro" id="IPR051913">
    <property type="entry name" value="GH2_Domain-Containing"/>
</dbReference>
<name>A0ABQ1UYX4_9BACT</name>
<evidence type="ECO:0000256" key="4">
    <source>
        <dbReference type="SAM" id="SignalP"/>
    </source>
</evidence>
<evidence type="ECO:0000259" key="7">
    <source>
        <dbReference type="Pfam" id="PF02837"/>
    </source>
</evidence>
<feature type="domain" description="DUF4982" evidence="8">
    <location>
        <begin position="636"/>
        <end position="693"/>
    </location>
</feature>
<dbReference type="PANTHER" id="PTHR42732:SF1">
    <property type="entry name" value="BETA-MANNOSIDASE"/>
    <property type="match status" value="1"/>
</dbReference>
<dbReference type="InterPro" id="IPR008979">
    <property type="entry name" value="Galactose-bd-like_sf"/>
</dbReference>
<feature type="domain" description="Glycoside hydrolase family 2 immunoglobulin-like beta-sandwich" evidence="5">
    <location>
        <begin position="195"/>
        <end position="298"/>
    </location>
</feature>
<dbReference type="InterPro" id="IPR040605">
    <property type="entry name" value="Glyco_hydro2_dom5"/>
</dbReference>
<dbReference type="Proteomes" id="UP000647339">
    <property type="component" value="Unassembled WGS sequence"/>
</dbReference>
<dbReference type="InterPro" id="IPR036156">
    <property type="entry name" value="Beta-gal/glucu_dom_sf"/>
</dbReference>
<keyword evidence="4" id="KW-0732">Signal</keyword>
<feature type="domain" description="Glycosyl hydrolases family 2 sugar binding" evidence="7">
    <location>
        <begin position="91"/>
        <end position="183"/>
    </location>
</feature>
<proteinExistence type="inferred from homology"/>
<dbReference type="InterPro" id="IPR017853">
    <property type="entry name" value="GH"/>
</dbReference>
<dbReference type="Gene3D" id="2.60.120.260">
    <property type="entry name" value="Galactose-binding domain-like"/>
    <property type="match status" value="1"/>
</dbReference>
<dbReference type="Pfam" id="PF02836">
    <property type="entry name" value="Glyco_hydro_2_C"/>
    <property type="match status" value="1"/>
</dbReference>
<dbReference type="InterPro" id="IPR032311">
    <property type="entry name" value="DUF4982"/>
</dbReference>
<evidence type="ECO:0000256" key="3">
    <source>
        <dbReference type="ARBA" id="ARBA00023295"/>
    </source>
</evidence>
<dbReference type="PANTHER" id="PTHR42732">
    <property type="entry name" value="BETA-GALACTOSIDASE"/>
    <property type="match status" value="1"/>
</dbReference>
<keyword evidence="11" id="KW-1185">Reference proteome</keyword>
<feature type="signal peptide" evidence="4">
    <location>
        <begin position="1"/>
        <end position="29"/>
    </location>
</feature>
<protein>
    <submittedName>
        <fullName evidence="10">Beta-galactosidase</fullName>
    </submittedName>
</protein>
<keyword evidence="2" id="KW-0378">Hydrolase</keyword>
<feature type="domain" description="Glycoside hydrolase family 2" evidence="9">
    <location>
        <begin position="719"/>
        <end position="804"/>
    </location>
</feature>
<dbReference type="Pfam" id="PF16355">
    <property type="entry name" value="DUF4982"/>
    <property type="match status" value="1"/>
</dbReference>
<dbReference type="Pfam" id="PF02837">
    <property type="entry name" value="Glyco_hydro_2_N"/>
    <property type="match status" value="1"/>
</dbReference>
<dbReference type="Pfam" id="PF18565">
    <property type="entry name" value="Glyco_hydro2_C5"/>
    <property type="match status" value="1"/>
</dbReference>
<dbReference type="InterPro" id="IPR006104">
    <property type="entry name" value="Glyco_hydro_2_N"/>
</dbReference>
<evidence type="ECO:0000259" key="9">
    <source>
        <dbReference type="Pfam" id="PF18565"/>
    </source>
</evidence>
<dbReference type="InterPro" id="IPR006103">
    <property type="entry name" value="Glyco_hydro_2_cat"/>
</dbReference>
<evidence type="ECO:0000259" key="5">
    <source>
        <dbReference type="Pfam" id="PF00703"/>
    </source>
</evidence>
<evidence type="ECO:0000259" key="8">
    <source>
        <dbReference type="Pfam" id="PF16355"/>
    </source>
</evidence>
<dbReference type="Gene3D" id="3.20.20.80">
    <property type="entry name" value="Glycosidases"/>
    <property type="match status" value="1"/>
</dbReference>
<comment type="caution">
    <text evidence="10">The sequence shown here is derived from an EMBL/GenBank/DDBJ whole genome shotgun (WGS) entry which is preliminary data.</text>
</comment>
<evidence type="ECO:0000313" key="10">
    <source>
        <dbReference type="EMBL" id="GGF30953.1"/>
    </source>
</evidence>
<dbReference type="SUPFAM" id="SSF49303">
    <property type="entry name" value="beta-Galactosidase/glucuronidase domain"/>
    <property type="match status" value="1"/>
</dbReference>
<gene>
    <name evidence="10" type="ORF">GCM10011339_18970</name>
</gene>
<evidence type="ECO:0000259" key="6">
    <source>
        <dbReference type="Pfam" id="PF02836"/>
    </source>
</evidence>
<dbReference type="SUPFAM" id="SSF49785">
    <property type="entry name" value="Galactose-binding domain-like"/>
    <property type="match status" value="1"/>
</dbReference>
<dbReference type="InterPro" id="IPR006101">
    <property type="entry name" value="Glyco_hydro_2"/>
</dbReference>
<keyword evidence="3" id="KW-0326">Glycosidase</keyword>
<accession>A0ABQ1UYX4</accession>
<dbReference type="PRINTS" id="PR00132">
    <property type="entry name" value="GLHYDRLASE2"/>
</dbReference>
<dbReference type="EMBL" id="BMIU01000008">
    <property type="protein sequence ID" value="GGF30953.1"/>
    <property type="molecule type" value="Genomic_DNA"/>
</dbReference>
<dbReference type="InterPro" id="IPR006102">
    <property type="entry name" value="Ig-like_GH2"/>
</dbReference>
<dbReference type="SUPFAM" id="SSF51445">
    <property type="entry name" value="(Trans)glycosidases"/>
    <property type="match status" value="1"/>
</dbReference>
<dbReference type="Gene3D" id="2.60.40.10">
    <property type="entry name" value="Immunoglobulins"/>
    <property type="match status" value="3"/>
</dbReference>
<feature type="chain" id="PRO_5045199332" evidence="4">
    <location>
        <begin position="30"/>
        <end position="809"/>
    </location>
</feature>
<dbReference type="InterPro" id="IPR013783">
    <property type="entry name" value="Ig-like_fold"/>
</dbReference>
<reference evidence="11" key="1">
    <citation type="journal article" date="2019" name="Int. J. Syst. Evol. Microbiol.">
        <title>The Global Catalogue of Microorganisms (GCM) 10K type strain sequencing project: providing services to taxonomists for standard genome sequencing and annotation.</title>
        <authorList>
            <consortium name="The Broad Institute Genomics Platform"/>
            <consortium name="The Broad Institute Genome Sequencing Center for Infectious Disease"/>
            <person name="Wu L."/>
            <person name="Ma J."/>
        </authorList>
    </citation>
    <scope>NUCLEOTIDE SEQUENCE [LARGE SCALE GENOMIC DNA]</scope>
    <source>
        <strain evidence="11">CGMCC 1.15407</strain>
    </source>
</reference>
<evidence type="ECO:0000256" key="2">
    <source>
        <dbReference type="ARBA" id="ARBA00022801"/>
    </source>
</evidence>
<evidence type="ECO:0000256" key="1">
    <source>
        <dbReference type="ARBA" id="ARBA00007401"/>
    </source>
</evidence>
<organism evidence="10 11">
    <name type="scientific">Echinicola rosea</name>
    <dbReference type="NCBI Taxonomy" id="1807691"/>
    <lineage>
        <taxon>Bacteria</taxon>
        <taxon>Pseudomonadati</taxon>
        <taxon>Bacteroidota</taxon>
        <taxon>Cytophagia</taxon>
        <taxon>Cytophagales</taxon>
        <taxon>Cyclobacteriaceae</taxon>
        <taxon>Echinicola</taxon>
    </lineage>
</organism>
<feature type="domain" description="Glycoside hydrolase family 2 catalytic" evidence="6">
    <location>
        <begin position="306"/>
        <end position="495"/>
    </location>
</feature>